<dbReference type="EMBL" id="CACVKT020003883">
    <property type="protein sequence ID" value="CAC5386480.1"/>
    <property type="molecule type" value="Genomic_DNA"/>
</dbReference>
<keyword evidence="2" id="KW-1185">Reference proteome</keyword>
<protein>
    <recommendedName>
        <fullName evidence="3">HYR domain-containing protein</fullName>
    </recommendedName>
</protein>
<accession>A0A6J8BTW5</accession>
<evidence type="ECO:0000313" key="1">
    <source>
        <dbReference type="EMBL" id="CAC5386480.1"/>
    </source>
</evidence>
<gene>
    <name evidence="1" type="ORF">MCOR_21909</name>
</gene>
<name>A0A6J8BTW5_MYTCO</name>
<proteinExistence type="predicted"/>
<evidence type="ECO:0008006" key="3">
    <source>
        <dbReference type="Google" id="ProtNLM"/>
    </source>
</evidence>
<evidence type="ECO:0000313" key="2">
    <source>
        <dbReference type="Proteomes" id="UP000507470"/>
    </source>
</evidence>
<sequence>MFINSPGNPFICKTINCITISIDHVVKELYLNSQINVKSNQISISELLYEELIGKPQDKNSSGDEPDEDISAKFIMEKRVLIVIDSAYALKCPQDMTIYPDSTYSSSASITLDKWTIPMSLDSDGKPWNVESQTAKEIDYEIGRYTNVVTATSSTGEISSCKFDFIIKQNEIPKICGREVKLDGKKTEVAYFTYDSMEWKGLIEQNVTSCKFGALVDVKKPSMYDLGMTFQTSTSTPLTFDKCFFEVLLYAGDSSLSTPMKVIKCDDLQGWWCLPQNLPKFENLTITWDLTRVNDVVTDELWVLSVSSGNNSQACSQPIIYTTPTPGTPDAVPDDVGLSMLDEHNGKH</sequence>
<reference evidence="1 2" key="1">
    <citation type="submission" date="2020-06" db="EMBL/GenBank/DDBJ databases">
        <authorList>
            <person name="Li R."/>
            <person name="Bekaert M."/>
        </authorList>
    </citation>
    <scope>NUCLEOTIDE SEQUENCE [LARGE SCALE GENOMIC DNA]</scope>
    <source>
        <strain evidence="2">wild</strain>
    </source>
</reference>
<organism evidence="1 2">
    <name type="scientific">Mytilus coruscus</name>
    <name type="common">Sea mussel</name>
    <dbReference type="NCBI Taxonomy" id="42192"/>
    <lineage>
        <taxon>Eukaryota</taxon>
        <taxon>Metazoa</taxon>
        <taxon>Spiralia</taxon>
        <taxon>Lophotrochozoa</taxon>
        <taxon>Mollusca</taxon>
        <taxon>Bivalvia</taxon>
        <taxon>Autobranchia</taxon>
        <taxon>Pteriomorphia</taxon>
        <taxon>Mytilida</taxon>
        <taxon>Mytiloidea</taxon>
        <taxon>Mytilidae</taxon>
        <taxon>Mytilinae</taxon>
        <taxon>Mytilus</taxon>
    </lineage>
</organism>
<dbReference type="AlphaFoldDB" id="A0A6J8BTW5"/>
<dbReference type="Proteomes" id="UP000507470">
    <property type="component" value="Unassembled WGS sequence"/>
</dbReference>